<accession>A0A401QKT3</accession>
<comment type="caution">
    <text evidence="1">The sequence shown here is derived from an EMBL/GenBank/DDBJ whole genome shotgun (WGS) entry which is preliminary data.</text>
</comment>
<dbReference type="EMBL" id="BFAA01235462">
    <property type="protein sequence ID" value="GCB86047.1"/>
    <property type="molecule type" value="Genomic_DNA"/>
</dbReference>
<proteinExistence type="predicted"/>
<dbReference type="AlphaFoldDB" id="A0A401QKT3"/>
<protein>
    <submittedName>
        <fullName evidence="1">Uncharacterized protein</fullName>
    </submittedName>
</protein>
<keyword evidence="2" id="KW-1185">Reference proteome</keyword>
<evidence type="ECO:0000313" key="1">
    <source>
        <dbReference type="EMBL" id="GCB86047.1"/>
    </source>
</evidence>
<gene>
    <name evidence="1" type="ORF">scyTo_0026741</name>
</gene>
<dbReference type="Proteomes" id="UP000288216">
    <property type="component" value="Unassembled WGS sequence"/>
</dbReference>
<organism evidence="1 2">
    <name type="scientific">Scyliorhinus torazame</name>
    <name type="common">Cloudy catshark</name>
    <name type="synonym">Catulus torazame</name>
    <dbReference type="NCBI Taxonomy" id="75743"/>
    <lineage>
        <taxon>Eukaryota</taxon>
        <taxon>Metazoa</taxon>
        <taxon>Chordata</taxon>
        <taxon>Craniata</taxon>
        <taxon>Vertebrata</taxon>
        <taxon>Chondrichthyes</taxon>
        <taxon>Elasmobranchii</taxon>
        <taxon>Galeomorphii</taxon>
        <taxon>Galeoidea</taxon>
        <taxon>Carcharhiniformes</taxon>
        <taxon>Scyliorhinidae</taxon>
        <taxon>Scyliorhinus</taxon>
    </lineage>
</organism>
<sequence length="86" mass="9528">MAVRACAPVCADITLLPQQSFVKELKMKAVKAEKVAPEKGNEVKESRRKTVWKEPLPVPALGADFKSSIFEILDKRKLFGCLAQTV</sequence>
<evidence type="ECO:0000313" key="2">
    <source>
        <dbReference type="Proteomes" id="UP000288216"/>
    </source>
</evidence>
<reference evidence="1 2" key="1">
    <citation type="journal article" date="2018" name="Nat. Ecol. Evol.">
        <title>Shark genomes provide insights into elasmobranch evolution and the origin of vertebrates.</title>
        <authorList>
            <person name="Hara Y"/>
            <person name="Yamaguchi K"/>
            <person name="Onimaru K"/>
            <person name="Kadota M"/>
            <person name="Koyanagi M"/>
            <person name="Keeley SD"/>
            <person name="Tatsumi K"/>
            <person name="Tanaka K"/>
            <person name="Motone F"/>
            <person name="Kageyama Y"/>
            <person name="Nozu R"/>
            <person name="Adachi N"/>
            <person name="Nishimura O"/>
            <person name="Nakagawa R"/>
            <person name="Tanegashima C"/>
            <person name="Kiyatake I"/>
            <person name="Matsumoto R"/>
            <person name="Murakumo K"/>
            <person name="Nishida K"/>
            <person name="Terakita A"/>
            <person name="Kuratani S"/>
            <person name="Sato K"/>
            <person name="Hyodo S Kuraku.S."/>
        </authorList>
    </citation>
    <scope>NUCLEOTIDE SEQUENCE [LARGE SCALE GENOMIC DNA]</scope>
</reference>
<name>A0A401QKT3_SCYTO</name>